<gene>
    <name evidence="2" type="ORF">A3H78_04835</name>
</gene>
<feature type="transmembrane region" description="Helical" evidence="1">
    <location>
        <begin position="292"/>
        <end position="321"/>
    </location>
</feature>
<feature type="transmembrane region" description="Helical" evidence="1">
    <location>
        <begin position="138"/>
        <end position="155"/>
    </location>
</feature>
<proteinExistence type="predicted"/>
<organism evidence="2 3">
    <name type="scientific">Candidatus Roizmanbacteria bacterium RIFCSPLOWO2_02_FULL_36_11</name>
    <dbReference type="NCBI Taxonomy" id="1802071"/>
    <lineage>
        <taxon>Bacteria</taxon>
        <taxon>Candidatus Roizmaniibacteriota</taxon>
    </lineage>
</organism>
<evidence type="ECO:0000313" key="2">
    <source>
        <dbReference type="EMBL" id="OGK53521.1"/>
    </source>
</evidence>
<feature type="transmembrane region" description="Helical" evidence="1">
    <location>
        <begin position="161"/>
        <end position="179"/>
    </location>
</feature>
<feature type="transmembrane region" description="Helical" evidence="1">
    <location>
        <begin position="359"/>
        <end position="376"/>
    </location>
</feature>
<dbReference type="EMBL" id="MGAV01000018">
    <property type="protein sequence ID" value="OGK53521.1"/>
    <property type="molecule type" value="Genomic_DNA"/>
</dbReference>
<evidence type="ECO:0000256" key="1">
    <source>
        <dbReference type="SAM" id="Phobius"/>
    </source>
</evidence>
<feature type="transmembrane region" description="Helical" evidence="1">
    <location>
        <begin position="388"/>
        <end position="406"/>
    </location>
</feature>
<keyword evidence="1" id="KW-1133">Transmembrane helix</keyword>
<feature type="transmembrane region" description="Helical" evidence="1">
    <location>
        <begin position="333"/>
        <end position="353"/>
    </location>
</feature>
<sequence>MKDIYYKKESLFRFIEKYYLHISFTFFLLIIIFSTYKHYGISWDEPGYIMFAKHFIIKIFNIFNIKSNLQDEVLYKYPIDQYNAHIQSKGILIDIMTIFLLQFLKNASFEMIHLIKALYSIPIFILVAYVVNRHIGRIYSFISMILLFLAPRFYGDVFDNAGDIQTALFVVCFSAYFIFYLRSKRTALKTALLCFILALSINQRQILAYLFFVSLIIMFVENNMNKLPVKKFITKALMMILMVIVFMHLTNFYLMGKPIIGLIDAFRSSRSFPFNGAVLFEGKNILAPELPWYYLIKSMIITIPLGIIFLTIIGLITCMTTILHRKITNNRRLIAVFFVLLLVVPFLLQIIFRPVLYDGWRHFIFLAIPIIIIASYGIKTIFNYRIKIVSLVLMVFIAINSVLTIVEMIKLHPYQYIYYNELVGGLKGAYGQYETDYWGKAYKEATEWFNKNINDQKKLYTIKLEGNSISSTYYFKPNMKSTENIRDADYVFTFSRWNLQTFYKGKIIKKIERDGVPLIFIIKT</sequence>
<feature type="transmembrane region" description="Helical" evidence="1">
    <location>
        <begin position="111"/>
        <end position="131"/>
    </location>
</feature>
<feature type="transmembrane region" description="Helical" evidence="1">
    <location>
        <begin position="18"/>
        <end position="36"/>
    </location>
</feature>
<protein>
    <recommendedName>
        <fullName evidence="4">Glycosyltransferase RgtA/B/C/D-like domain-containing protein</fullName>
    </recommendedName>
</protein>
<keyword evidence="1" id="KW-0812">Transmembrane</keyword>
<comment type="caution">
    <text evidence="2">The sequence shown here is derived from an EMBL/GenBank/DDBJ whole genome shotgun (WGS) entry which is preliminary data.</text>
</comment>
<dbReference type="Proteomes" id="UP000177418">
    <property type="component" value="Unassembled WGS sequence"/>
</dbReference>
<accession>A0A1F7JD50</accession>
<name>A0A1F7JD50_9BACT</name>
<evidence type="ECO:0000313" key="3">
    <source>
        <dbReference type="Proteomes" id="UP000177418"/>
    </source>
</evidence>
<dbReference type="AlphaFoldDB" id="A0A1F7JD50"/>
<reference evidence="2 3" key="1">
    <citation type="journal article" date="2016" name="Nat. Commun.">
        <title>Thousands of microbial genomes shed light on interconnected biogeochemical processes in an aquifer system.</title>
        <authorList>
            <person name="Anantharaman K."/>
            <person name="Brown C.T."/>
            <person name="Hug L.A."/>
            <person name="Sharon I."/>
            <person name="Castelle C.J."/>
            <person name="Probst A.J."/>
            <person name="Thomas B.C."/>
            <person name="Singh A."/>
            <person name="Wilkins M.J."/>
            <person name="Karaoz U."/>
            <person name="Brodie E.L."/>
            <person name="Williams K.H."/>
            <person name="Hubbard S.S."/>
            <person name="Banfield J.F."/>
        </authorList>
    </citation>
    <scope>NUCLEOTIDE SEQUENCE [LARGE SCALE GENOMIC DNA]</scope>
</reference>
<keyword evidence="1" id="KW-0472">Membrane</keyword>
<evidence type="ECO:0008006" key="4">
    <source>
        <dbReference type="Google" id="ProtNLM"/>
    </source>
</evidence>
<feature type="transmembrane region" description="Helical" evidence="1">
    <location>
        <begin position="236"/>
        <end position="254"/>
    </location>
</feature>